<protein>
    <submittedName>
        <fullName evidence="6">Uncharacterized protein</fullName>
    </submittedName>
</protein>
<dbReference type="InterPro" id="IPR050835">
    <property type="entry name" value="ABC_transporter_sub-D"/>
</dbReference>
<gene>
    <name evidence="6" type="ORF">SNEC2469_LOCUS35061</name>
</gene>
<evidence type="ECO:0000256" key="2">
    <source>
        <dbReference type="ARBA" id="ARBA00022692"/>
    </source>
</evidence>
<dbReference type="Proteomes" id="UP000601435">
    <property type="component" value="Unassembled WGS sequence"/>
</dbReference>
<dbReference type="InterPro" id="IPR027417">
    <property type="entry name" value="P-loop_NTPase"/>
</dbReference>
<organism evidence="6 7">
    <name type="scientific">Symbiodinium necroappetens</name>
    <dbReference type="NCBI Taxonomy" id="1628268"/>
    <lineage>
        <taxon>Eukaryota</taxon>
        <taxon>Sar</taxon>
        <taxon>Alveolata</taxon>
        <taxon>Dinophyceae</taxon>
        <taxon>Suessiales</taxon>
        <taxon>Symbiodiniaceae</taxon>
        <taxon>Symbiodinium</taxon>
    </lineage>
</organism>
<feature type="compositionally biased region" description="Basic and acidic residues" evidence="5">
    <location>
        <begin position="214"/>
        <end position="229"/>
    </location>
</feature>
<dbReference type="PANTHER" id="PTHR11384">
    <property type="entry name" value="ATP-BINDING CASSETTE, SUB-FAMILY D MEMBER"/>
    <property type="match status" value="1"/>
</dbReference>
<dbReference type="Gene3D" id="3.40.50.300">
    <property type="entry name" value="P-loop containing nucleotide triphosphate hydrolases"/>
    <property type="match status" value="1"/>
</dbReference>
<evidence type="ECO:0000256" key="3">
    <source>
        <dbReference type="ARBA" id="ARBA00022989"/>
    </source>
</evidence>
<keyword evidence="3" id="KW-1133">Transmembrane helix</keyword>
<sequence length="275" mass="31434">RPPARNLFFLAQRPYLFDGTLREQIAYPVWDASLLTELNDANMARLFAEANLSEVWSARKEEVDTRGIHWSDVLSLGEQQRIQFCRLFWHAEWHRTHGDLAYGFFAILDESTASMDTASEMKVYQALRKKKIGFLSVAHRPTVIQYHTQVMHFKFSVGHDLMYEVKDAREMAEEHASLLTKHLKPTQRLSVLESRRQSGSTSRPNSVDSLRTADSLRLDGIEQRSETRHHAWPRTSPMATTPGGGSRRDIERTSLCLGAVGGSHERAAKFLGRRD</sequence>
<keyword evidence="1" id="KW-0813">Transport</keyword>
<evidence type="ECO:0000313" key="7">
    <source>
        <dbReference type="Proteomes" id="UP000601435"/>
    </source>
</evidence>
<keyword evidence="2" id="KW-0812">Transmembrane</keyword>
<evidence type="ECO:0000256" key="4">
    <source>
        <dbReference type="ARBA" id="ARBA00023136"/>
    </source>
</evidence>
<dbReference type="SUPFAM" id="SSF52540">
    <property type="entry name" value="P-loop containing nucleoside triphosphate hydrolases"/>
    <property type="match status" value="1"/>
</dbReference>
<name>A0A813CKJ7_9DINO</name>
<keyword evidence="4" id="KW-0472">Membrane</keyword>
<dbReference type="EMBL" id="CAJNJA010099586">
    <property type="protein sequence ID" value="CAE7943444.1"/>
    <property type="molecule type" value="Genomic_DNA"/>
</dbReference>
<dbReference type="AlphaFoldDB" id="A0A813CKJ7"/>
<dbReference type="OrthoDB" id="6500128at2759"/>
<comment type="caution">
    <text evidence="6">The sequence shown here is derived from an EMBL/GenBank/DDBJ whole genome shotgun (WGS) entry which is preliminary data.</text>
</comment>
<evidence type="ECO:0000256" key="5">
    <source>
        <dbReference type="SAM" id="MobiDB-lite"/>
    </source>
</evidence>
<feature type="non-terminal residue" evidence="6">
    <location>
        <position position="275"/>
    </location>
</feature>
<feature type="region of interest" description="Disordered" evidence="5">
    <location>
        <begin position="189"/>
        <end position="248"/>
    </location>
</feature>
<reference evidence="6" key="1">
    <citation type="submission" date="2021-02" db="EMBL/GenBank/DDBJ databases">
        <authorList>
            <person name="Dougan E. K."/>
            <person name="Rhodes N."/>
            <person name="Thang M."/>
            <person name="Chan C."/>
        </authorList>
    </citation>
    <scope>NUCLEOTIDE SEQUENCE</scope>
</reference>
<evidence type="ECO:0000256" key="1">
    <source>
        <dbReference type="ARBA" id="ARBA00022448"/>
    </source>
</evidence>
<feature type="compositionally biased region" description="Polar residues" evidence="5">
    <location>
        <begin position="197"/>
        <end position="209"/>
    </location>
</feature>
<proteinExistence type="predicted"/>
<accession>A0A813CKJ7</accession>
<evidence type="ECO:0000313" key="6">
    <source>
        <dbReference type="EMBL" id="CAE7943444.1"/>
    </source>
</evidence>
<keyword evidence="7" id="KW-1185">Reference proteome</keyword>
<dbReference type="PANTHER" id="PTHR11384:SF59">
    <property type="entry name" value="LYSOSOMAL COBALAMIN TRANSPORTER ABCD4"/>
    <property type="match status" value="1"/>
</dbReference>